<sequence>MPGNLNTIFRATHSIKGGAGTFTPLLKPDGLLFVGYSENFSHLERNFTLRRQTVYALSKEQP</sequence>
<dbReference type="Proteomes" id="UP000663211">
    <property type="component" value="Chromosome"/>
</dbReference>
<reference evidence="1 2" key="1">
    <citation type="submission" date="2021-03" db="EMBL/GenBank/DDBJ databases">
        <title>Comparative genomics of Chinese and international isolates of Escherichia albertii: population structure and evolution of virulence and antimicrobial resistance.</title>
        <authorList>
            <person name="Wang H."/>
            <person name="Xiong Y."/>
            <person name="Luo L."/>
        </authorList>
    </citation>
    <scope>NUCLEOTIDE SEQUENCE [LARGE SCALE GENOMIC DNA]</scope>
    <source>
        <strain evidence="1 2">Sample 165</strain>
    </source>
</reference>
<gene>
    <name evidence="1" type="ORF">JRC44_10150</name>
</gene>
<dbReference type="EMBL" id="CP070296">
    <property type="protein sequence ID" value="QST75369.1"/>
    <property type="molecule type" value="Genomic_DNA"/>
</dbReference>
<protein>
    <submittedName>
        <fullName evidence="1">Uncharacterized protein</fullName>
    </submittedName>
</protein>
<name>A0ABD7EE50_ESCAL</name>
<proteinExistence type="predicted"/>
<dbReference type="AlphaFoldDB" id="A0ABD7EE50"/>
<organism evidence="1 2">
    <name type="scientific">Escherichia albertii</name>
    <dbReference type="NCBI Taxonomy" id="208962"/>
    <lineage>
        <taxon>Bacteria</taxon>
        <taxon>Pseudomonadati</taxon>
        <taxon>Pseudomonadota</taxon>
        <taxon>Gammaproteobacteria</taxon>
        <taxon>Enterobacterales</taxon>
        <taxon>Enterobacteriaceae</taxon>
        <taxon>Escherichia</taxon>
    </lineage>
</organism>
<accession>A0ABD7EE50</accession>
<evidence type="ECO:0000313" key="1">
    <source>
        <dbReference type="EMBL" id="QST75369.1"/>
    </source>
</evidence>
<evidence type="ECO:0000313" key="2">
    <source>
        <dbReference type="Proteomes" id="UP000663211"/>
    </source>
</evidence>